<proteinExistence type="predicted"/>
<feature type="region of interest" description="Disordered" evidence="1">
    <location>
        <begin position="1"/>
        <end position="46"/>
    </location>
</feature>
<accession>A0A9D7E1Z4</accession>
<organism evidence="2 3">
    <name type="scientific">Candidatus Methylophosphatis roskildensis</name>
    <dbReference type="NCBI Taxonomy" id="2899263"/>
    <lineage>
        <taxon>Bacteria</taxon>
        <taxon>Pseudomonadati</taxon>
        <taxon>Pseudomonadota</taxon>
        <taxon>Betaproteobacteria</taxon>
        <taxon>Nitrosomonadales</taxon>
        <taxon>Sterolibacteriaceae</taxon>
        <taxon>Candidatus Methylophosphatis</taxon>
    </lineage>
</organism>
<dbReference type="Proteomes" id="UP000807785">
    <property type="component" value="Unassembled WGS sequence"/>
</dbReference>
<dbReference type="EMBL" id="JADJEV010000005">
    <property type="protein sequence ID" value="MBK6975001.1"/>
    <property type="molecule type" value="Genomic_DNA"/>
</dbReference>
<name>A0A9D7E1Z4_9PROT</name>
<gene>
    <name evidence="2" type="ORF">IPH26_19395</name>
</gene>
<evidence type="ECO:0000313" key="2">
    <source>
        <dbReference type="EMBL" id="MBK6975001.1"/>
    </source>
</evidence>
<protein>
    <submittedName>
        <fullName evidence="2">Uncharacterized protein</fullName>
    </submittedName>
</protein>
<evidence type="ECO:0000256" key="1">
    <source>
        <dbReference type="SAM" id="MobiDB-lite"/>
    </source>
</evidence>
<comment type="caution">
    <text evidence="2">The sequence shown here is derived from an EMBL/GenBank/DDBJ whole genome shotgun (WGS) entry which is preliminary data.</text>
</comment>
<feature type="region of interest" description="Disordered" evidence="1">
    <location>
        <begin position="71"/>
        <end position="97"/>
    </location>
</feature>
<reference evidence="2" key="1">
    <citation type="submission" date="2020-10" db="EMBL/GenBank/DDBJ databases">
        <title>Connecting structure to function with the recovery of over 1000 high-quality activated sludge metagenome-assembled genomes encoding full-length rRNA genes using long-read sequencing.</title>
        <authorList>
            <person name="Singleton C.M."/>
            <person name="Petriglieri F."/>
            <person name="Kristensen J.M."/>
            <person name="Kirkegaard R.H."/>
            <person name="Michaelsen T.Y."/>
            <person name="Andersen M.H."/>
            <person name="Karst S.M."/>
            <person name="Dueholm M.S."/>
            <person name="Nielsen P.H."/>
            <person name="Albertsen M."/>
        </authorList>
    </citation>
    <scope>NUCLEOTIDE SEQUENCE</scope>
    <source>
        <strain evidence="2">Bjer_18-Q3-R1-45_BAT3C.347</strain>
    </source>
</reference>
<evidence type="ECO:0000313" key="3">
    <source>
        <dbReference type="Proteomes" id="UP000807785"/>
    </source>
</evidence>
<dbReference type="AlphaFoldDB" id="A0A9D7E1Z4"/>
<feature type="compositionally biased region" description="Basic and acidic residues" evidence="1">
    <location>
        <begin position="74"/>
        <end position="97"/>
    </location>
</feature>
<sequence length="97" mass="10306">MTVPGRRRPFVSERGRAQSGGYAQTAAKLPWAAEPPHPDVLAGHGDNRCLAGVKPTDAQDEVATAVIGGGARKARLDRVRSPGEIDANRSNHRGIEK</sequence>